<name>A0A0A9C0V8_ARUDO</name>
<protein>
    <submittedName>
        <fullName evidence="1">Uncharacterized protein</fullName>
    </submittedName>
</protein>
<organism evidence="1">
    <name type="scientific">Arundo donax</name>
    <name type="common">Giant reed</name>
    <name type="synonym">Donax arundinaceus</name>
    <dbReference type="NCBI Taxonomy" id="35708"/>
    <lineage>
        <taxon>Eukaryota</taxon>
        <taxon>Viridiplantae</taxon>
        <taxon>Streptophyta</taxon>
        <taxon>Embryophyta</taxon>
        <taxon>Tracheophyta</taxon>
        <taxon>Spermatophyta</taxon>
        <taxon>Magnoliopsida</taxon>
        <taxon>Liliopsida</taxon>
        <taxon>Poales</taxon>
        <taxon>Poaceae</taxon>
        <taxon>PACMAD clade</taxon>
        <taxon>Arundinoideae</taxon>
        <taxon>Arundineae</taxon>
        <taxon>Arundo</taxon>
    </lineage>
</organism>
<reference evidence="1" key="2">
    <citation type="journal article" date="2015" name="Data Brief">
        <title>Shoot transcriptome of the giant reed, Arundo donax.</title>
        <authorList>
            <person name="Barrero R.A."/>
            <person name="Guerrero F.D."/>
            <person name="Moolhuijzen P."/>
            <person name="Goolsby J.A."/>
            <person name="Tidwell J."/>
            <person name="Bellgard S.E."/>
            <person name="Bellgard M.I."/>
        </authorList>
    </citation>
    <scope>NUCLEOTIDE SEQUENCE</scope>
    <source>
        <tissue evidence="1">Shoot tissue taken approximately 20 cm above the soil surface</tissue>
    </source>
</reference>
<proteinExistence type="predicted"/>
<accession>A0A0A9C0V8</accession>
<evidence type="ECO:0000313" key="1">
    <source>
        <dbReference type="EMBL" id="JAD69191.1"/>
    </source>
</evidence>
<dbReference type="AlphaFoldDB" id="A0A0A9C0V8"/>
<reference evidence="1" key="1">
    <citation type="submission" date="2014-09" db="EMBL/GenBank/DDBJ databases">
        <authorList>
            <person name="Magalhaes I.L.F."/>
            <person name="Oliveira U."/>
            <person name="Santos F.R."/>
            <person name="Vidigal T.H.D.A."/>
            <person name="Brescovit A.D."/>
            <person name="Santos A.J."/>
        </authorList>
    </citation>
    <scope>NUCLEOTIDE SEQUENCE</scope>
    <source>
        <tissue evidence="1">Shoot tissue taken approximately 20 cm above the soil surface</tissue>
    </source>
</reference>
<sequence length="128" mass="13670">MFLEKSNVPTIAATPATTLNVTTSIAMPTRCMSRQSSAASMKQPFSTKPEIIAFQATQLFTGISLNNLTASLTLPHFAYASTNPTSTNLSTPKPDLTTNPCTISPSSMTPDLAQAFSTDEITNRFGFT</sequence>
<dbReference type="EMBL" id="GBRH01228704">
    <property type="protein sequence ID" value="JAD69191.1"/>
    <property type="molecule type" value="Transcribed_RNA"/>
</dbReference>